<dbReference type="CDD" id="cd09917">
    <property type="entry name" value="F-box_SF"/>
    <property type="match status" value="1"/>
</dbReference>
<dbReference type="OrthoDB" id="1638493at2759"/>
<organism evidence="2 3">
    <name type="scientific">Sporothrix brasiliensis 5110</name>
    <dbReference type="NCBI Taxonomy" id="1398154"/>
    <lineage>
        <taxon>Eukaryota</taxon>
        <taxon>Fungi</taxon>
        <taxon>Dikarya</taxon>
        <taxon>Ascomycota</taxon>
        <taxon>Pezizomycotina</taxon>
        <taxon>Sordariomycetes</taxon>
        <taxon>Sordariomycetidae</taxon>
        <taxon>Ophiostomatales</taxon>
        <taxon>Ophiostomataceae</taxon>
        <taxon>Sporothrix</taxon>
    </lineage>
</organism>
<sequence length="446" mass="50565">MAAAPLRNVALTASQTTTILTSVNMTSVIKTKQINDFNTGIVCFLDSPNGGEFCQIIQLVPGTMSLAVCMSPNRAAHCASEIPTGAAQETKTVLDRTPVEVLVEVFQHLDMTSAFSLAATNKRFSGIFAENRTSIVLRIAQEEFSPFDSLLQVVKASPADLMIPWEARVENSDINRLLSICRTVRGWERIFPQHRFNASPLMTRSLTSRENFRLRRALYHWMRYAYYFHGDLVRPNVFVPSGRDIRINQLRSLSNSELGELKDLWRTVEDIIELTMCPSIANVRIGADFELSEKDAARIGWGEQRENRIVVATMSKLSPDELLYYMENSHKFTKLRLIQDIRQRHPHFEFDTESLTIALSCVIHERWGRMQTEFPAMTQPSSGTLCLPVYTRMMGQCHGGILDWDDPATEADCARVGEMIGLNLDWRPEESFFRSRPEIPTGLLNP</sequence>
<dbReference type="InterPro" id="IPR001810">
    <property type="entry name" value="F-box_dom"/>
</dbReference>
<evidence type="ECO:0000259" key="1">
    <source>
        <dbReference type="PROSITE" id="PS50181"/>
    </source>
</evidence>
<protein>
    <recommendedName>
        <fullName evidence="1">F-box domain-containing protein</fullName>
    </recommendedName>
</protein>
<dbReference type="RefSeq" id="XP_040621514.1">
    <property type="nucleotide sequence ID" value="XM_040762423.1"/>
</dbReference>
<keyword evidence="3" id="KW-1185">Reference proteome</keyword>
<comment type="caution">
    <text evidence="2">The sequence shown here is derived from an EMBL/GenBank/DDBJ whole genome shotgun (WGS) entry which is preliminary data.</text>
</comment>
<dbReference type="InterPro" id="IPR036047">
    <property type="entry name" value="F-box-like_dom_sf"/>
</dbReference>
<dbReference type="SUPFAM" id="SSF81383">
    <property type="entry name" value="F-box domain"/>
    <property type="match status" value="1"/>
</dbReference>
<proteinExistence type="predicted"/>
<reference evidence="2 3" key="1">
    <citation type="journal article" date="2014" name="BMC Genomics">
        <title>Comparative genomics of the major fungal agents of human and animal Sporotrichosis: Sporothrix schenckii and Sporothrix brasiliensis.</title>
        <authorList>
            <person name="Teixeira M.M."/>
            <person name="de Almeida L.G."/>
            <person name="Kubitschek-Barreira P."/>
            <person name="Alves F.L."/>
            <person name="Kioshima E.S."/>
            <person name="Abadio A.K."/>
            <person name="Fernandes L."/>
            <person name="Derengowski L.S."/>
            <person name="Ferreira K.S."/>
            <person name="Souza R.C."/>
            <person name="Ruiz J.C."/>
            <person name="de Andrade N.C."/>
            <person name="Paes H.C."/>
            <person name="Nicola A.M."/>
            <person name="Albuquerque P."/>
            <person name="Gerber A.L."/>
            <person name="Martins V.P."/>
            <person name="Peconick L.D."/>
            <person name="Neto A.V."/>
            <person name="Chaucanez C.B."/>
            <person name="Silva P.A."/>
            <person name="Cunha O.L."/>
            <person name="de Oliveira F.F."/>
            <person name="dos Santos T.C."/>
            <person name="Barros A.L."/>
            <person name="Soares M.A."/>
            <person name="de Oliveira L.M."/>
            <person name="Marini M.M."/>
            <person name="Villalobos-Duno H."/>
            <person name="Cunha M.M."/>
            <person name="de Hoog S."/>
            <person name="da Silveira J.F."/>
            <person name="Henrissat B."/>
            <person name="Nino-Vega G.A."/>
            <person name="Cisalpino P.S."/>
            <person name="Mora-Montes H.M."/>
            <person name="Almeida S.R."/>
            <person name="Stajich J.E."/>
            <person name="Lopes-Bezerra L.M."/>
            <person name="Vasconcelos A.T."/>
            <person name="Felipe M.S."/>
        </authorList>
    </citation>
    <scope>NUCLEOTIDE SEQUENCE [LARGE SCALE GENOMIC DNA]</scope>
    <source>
        <strain evidence="2 3">5110</strain>
    </source>
</reference>
<dbReference type="GeneID" id="63677344"/>
<feature type="domain" description="F-box" evidence="1">
    <location>
        <begin position="91"/>
        <end position="139"/>
    </location>
</feature>
<evidence type="ECO:0000313" key="2">
    <source>
        <dbReference type="EMBL" id="KIH93504.1"/>
    </source>
</evidence>
<dbReference type="EMBL" id="AWTV01000005">
    <property type="protein sequence ID" value="KIH93504.1"/>
    <property type="molecule type" value="Genomic_DNA"/>
</dbReference>
<dbReference type="Proteomes" id="UP000031575">
    <property type="component" value="Unassembled WGS sequence"/>
</dbReference>
<dbReference type="VEuPathDB" id="FungiDB:SPBR_04140"/>
<accession>A0A0C2F3L8</accession>
<dbReference type="AlphaFoldDB" id="A0A0C2F3L8"/>
<name>A0A0C2F3L8_9PEZI</name>
<gene>
    <name evidence="2" type="ORF">SPBR_04140</name>
</gene>
<evidence type="ECO:0000313" key="3">
    <source>
        <dbReference type="Proteomes" id="UP000031575"/>
    </source>
</evidence>
<dbReference type="PROSITE" id="PS50181">
    <property type="entry name" value="FBOX"/>
    <property type="match status" value="1"/>
</dbReference>
<dbReference type="HOGENOM" id="CLU_046874_0_0_1"/>